<dbReference type="Proteomes" id="UP000254508">
    <property type="component" value="Chromosome"/>
</dbReference>
<dbReference type="Gene3D" id="1.10.1740.10">
    <property type="match status" value="1"/>
</dbReference>
<dbReference type="SUPFAM" id="SSF88659">
    <property type="entry name" value="Sigma3 and sigma4 domains of RNA polymerase sigma factors"/>
    <property type="match status" value="1"/>
</dbReference>
<dbReference type="OrthoDB" id="9794372at2"/>
<dbReference type="KEGG" id="err:DVR09_02330"/>
<evidence type="ECO:0000256" key="5">
    <source>
        <dbReference type="SAM" id="MobiDB-lite"/>
    </source>
</evidence>
<dbReference type="InterPro" id="IPR036388">
    <property type="entry name" value="WH-like_DNA-bd_sf"/>
</dbReference>
<comment type="similarity">
    <text evidence="1">Belongs to the sigma-70 factor family. ECF subfamily.</text>
</comment>
<dbReference type="CDD" id="cd06171">
    <property type="entry name" value="Sigma70_r4"/>
    <property type="match status" value="1"/>
</dbReference>
<dbReference type="Pfam" id="PF08281">
    <property type="entry name" value="Sigma70_r4_2"/>
    <property type="match status" value="1"/>
</dbReference>
<dbReference type="InterPro" id="IPR039425">
    <property type="entry name" value="RNA_pol_sigma-70-like"/>
</dbReference>
<dbReference type="GO" id="GO:0003677">
    <property type="term" value="F:DNA binding"/>
    <property type="evidence" value="ECO:0007669"/>
    <property type="project" value="InterPro"/>
</dbReference>
<evidence type="ECO:0000256" key="3">
    <source>
        <dbReference type="ARBA" id="ARBA00023082"/>
    </source>
</evidence>
<dbReference type="InterPro" id="IPR013325">
    <property type="entry name" value="RNA_pol_sigma_r2"/>
</dbReference>
<evidence type="ECO:0000259" key="7">
    <source>
        <dbReference type="Pfam" id="PF08281"/>
    </source>
</evidence>
<gene>
    <name evidence="8" type="ORF">DVR09_02330</name>
</gene>
<dbReference type="GO" id="GO:0016987">
    <property type="term" value="F:sigma factor activity"/>
    <property type="evidence" value="ECO:0007669"/>
    <property type="project" value="UniProtKB-KW"/>
</dbReference>
<dbReference type="AlphaFoldDB" id="A0A345YBL6"/>
<dbReference type="NCBIfam" id="TIGR02937">
    <property type="entry name" value="sigma70-ECF"/>
    <property type="match status" value="1"/>
</dbReference>
<dbReference type="Pfam" id="PF04542">
    <property type="entry name" value="Sigma70_r2"/>
    <property type="match status" value="1"/>
</dbReference>
<evidence type="ECO:0000256" key="4">
    <source>
        <dbReference type="ARBA" id="ARBA00023163"/>
    </source>
</evidence>
<dbReference type="SUPFAM" id="SSF88946">
    <property type="entry name" value="Sigma2 domain of RNA polymerase sigma factors"/>
    <property type="match status" value="1"/>
</dbReference>
<accession>A0A345YBL6</accession>
<name>A0A345YBL6_9SPHN</name>
<dbReference type="InterPro" id="IPR014284">
    <property type="entry name" value="RNA_pol_sigma-70_dom"/>
</dbReference>
<dbReference type="PANTHER" id="PTHR43133">
    <property type="entry name" value="RNA POLYMERASE ECF-TYPE SIGMA FACTO"/>
    <property type="match status" value="1"/>
</dbReference>
<evidence type="ECO:0000259" key="6">
    <source>
        <dbReference type="Pfam" id="PF04542"/>
    </source>
</evidence>
<evidence type="ECO:0000256" key="2">
    <source>
        <dbReference type="ARBA" id="ARBA00023015"/>
    </source>
</evidence>
<keyword evidence="2" id="KW-0805">Transcription regulation</keyword>
<keyword evidence="9" id="KW-1185">Reference proteome</keyword>
<evidence type="ECO:0000313" key="8">
    <source>
        <dbReference type="EMBL" id="AXK41318.1"/>
    </source>
</evidence>
<dbReference type="PANTHER" id="PTHR43133:SF63">
    <property type="entry name" value="RNA POLYMERASE SIGMA FACTOR FECI-RELATED"/>
    <property type="match status" value="1"/>
</dbReference>
<dbReference type="InterPro" id="IPR013324">
    <property type="entry name" value="RNA_pol_sigma_r3/r4-like"/>
</dbReference>
<keyword evidence="3" id="KW-0731">Sigma factor</keyword>
<dbReference type="GO" id="GO:0006352">
    <property type="term" value="P:DNA-templated transcription initiation"/>
    <property type="evidence" value="ECO:0007669"/>
    <property type="project" value="InterPro"/>
</dbReference>
<feature type="domain" description="RNA polymerase sigma factor 70 region 4 type 2" evidence="7">
    <location>
        <begin position="134"/>
        <end position="185"/>
    </location>
</feature>
<dbReference type="InterPro" id="IPR013249">
    <property type="entry name" value="RNA_pol_sigma70_r4_t2"/>
</dbReference>
<dbReference type="RefSeq" id="WP_115415507.1">
    <property type="nucleotide sequence ID" value="NZ_CP031357.1"/>
</dbReference>
<protein>
    <submittedName>
        <fullName evidence="8">Sigma-70 family RNA polymerase sigma factor</fullName>
    </submittedName>
</protein>
<evidence type="ECO:0000313" key="9">
    <source>
        <dbReference type="Proteomes" id="UP000254508"/>
    </source>
</evidence>
<feature type="domain" description="RNA polymerase sigma-70 region 2" evidence="6">
    <location>
        <begin position="39"/>
        <end position="103"/>
    </location>
</feature>
<dbReference type="EMBL" id="CP031357">
    <property type="protein sequence ID" value="AXK41318.1"/>
    <property type="molecule type" value="Genomic_DNA"/>
</dbReference>
<reference evidence="9" key="1">
    <citation type="submission" date="2018-07" db="EMBL/GenBank/DDBJ databases">
        <title>Genome sequence of Erythrobacter strain YH-07, an antagonistic bacterium isolated from Yellow Sea.</title>
        <authorList>
            <person name="Tang T."/>
            <person name="Liu Q."/>
            <person name="Sun X."/>
        </authorList>
    </citation>
    <scope>NUCLEOTIDE SEQUENCE [LARGE SCALE GENOMIC DNA]</scope>
    <source>
        <strain evidence="9">YH-07</strain>
    </source>
</reference>
<proteinExistence type="inferred from homology"/>
<evidence type="ECO:0000256" key="1">
    <source>
        <dbReference type="ARBA" id="ARBA00010641"/>
    </source>
</evidence>
<organism evidence="8 9">
    <name type="scientific">Erythrobacter aureus</name>
    <dbReference type="NCBI Taxonomy" id="2182384"/>
    <lineage>
        <taxon>Bacteria</taxon>
        <taxon>Pseudomonadati</taxon>
        <taxon>Pseudomonadota</taxon>
        <taxon>Alphaproteobacteria</taxon>
        <taxon>Sphingomonadales</taxon>
        <taxon>Erythrobacteraceae</taxon>
        <taxon>Erythrobacter/Porphyrobacter group</taxon>
        <taxon>Erythrobacter</taxon>
    </lineage>
</organism>
<dbReference type="Gene3D" id="1.10.10.10">
    <property type="entry name" value="Winged helix-like DNA-binding domain superfamily/Winged helix DNA-binding domain"/>
    <property type="match status" value="1"/>
</dbReference>
<dbReference type="InterPro" id="IPR007627">
    <property type="entry name" value="RNA_pol_sigma70_r2"/>
</dbReference>
<sequence length="193" mass="21943">MSLSTLDAPQDASDNRTPSRPTCFSEKPPDARQILDTLYRTECDALRAFLSRRAKPEDIDDLIHEVFIRAAKSAQLPHLFNPGGFLCRIAQTVLIDRARRKRARIRTVPLPGCDEPACAPEQTTHIELQELLTAIENALAALPDKTKRIFMMSRSEQRSYREIHQELRISQATVEYHMMKALAHLRAAVELAR</sequence>
<feature type="region of interest" description="Disordered" evidence="5">
    <location>
        <begin position="1"/>
        <end position="28"/>
    </location>
</feature>
<keyword evidence="4" id="KW-0804">Transcription</keyword>